<dbReference type="GO" id="GO:1990845">
    <property type="term" value="P:adaptive thermogenesis"/>
    <property type="evidence" value="ECO:0007669"/>
    <property type="project" value="UniProtKB-ARBA"/>
</dbReference>
<evidence type="ECO:0000256" key="15">
    <source>
        <dbReference type="ARBA" id="ARBA00048145"/>
    </source>
</evidence>
<comment type="pathway">
    <text evidence="1">Lipid metabolism; fatty acid metabolism.</text>
</comment>
<evidence type="ECO:0000256" key="7">
    <source>
        <dbReference type="ARBA" id="ARBA00034698"/>
    </source>
</evidence>
<dbReference type="Gene3D" id="1.10.150.900">
    <property type="match status" value="1"/>
</dbReference>
<comment type="catalytic activity">
    <reaction evidence="18">
        <text>an N-acyl-L-amino acid + H2O = an L-alpha-amino acid + a carboxylate</text>
        <dbReference type="Rhea" id="RHEA:15565"/>
        <dbReference type="ChEBI" id="CHEBI:15377"/>
        <dbReference type="ChEBI" id="CHEBI:29067"/>
        <dbReference type="ChEBI" id="CHEBI:59869"/>
        <dbReference type="ChEBI" id="CHEBI:59874"/>
        <dbReference type="EC" id="3.5.1.14"/>
    </reaction>
    <physiologicalReaction direction="left-to-right" evidence="18">
        <dbReference type="Rhea" id="RHEA:15566"/>
    </physiologicalReaction>
    <physiologicalReaction direction="right-to-left" evidence="18">
        <dbReference type="Rhea" id="RHEA:15567"/>
    </physiologicalReaction>
</comment>
<dbReference type="GO" id="GO:0006520">
    <property type="term" value="P:amino acid metabolic process"/>
    <property type="evidence" value="ECO:0007669"/>
    <property type="project" value="UniProtKB-ARBA"/>
</dbReference>
<dbReference type="GO" id="GO:0008233">
    <property type="term" value="F:peptidase activity"/>
    <property type="evidence" value="ECO:0007669"/>
    <property type="project" value="UniProtKB-KW"/>
</dbReference>
<organism evidence="28 29">
    <name type="scientific">Holothuria leucospilota</name>
    <name type="common">Black long sea cucumber</name>
    <name type="synonym">Mertensiothuria leucospilota</name>
    <dbReference type="NCBI Taxonomy" id="206669"/>
    <lineage>
        <taxon>Eukaryota</taxon>
        <taxon>Metazoa</taxon>
        <taxon>Echinodermata</taxon>
        <taxon>Eleutherozoa</taxon>
        <taxon>Echinozoa</taxon>
        <taxon>Holothuroidea</taxon>
        <taxon>Aspidochirotacea</taxon>
        <taxon>Aspidochirotida</taxon>
        <taxon>Holothuriidae</taxon>
        <taxon>Holothuria</taxon>
    </lineage>
</organism>
<dbReference type="InterPro" id="IPR047177">
    <property type="entry name" value="Pept_M20A"/>
</dbReference>
<dbReference type="EMBL" id="JAIZAY010000002">
    <property type="protein sequence ID" value="KAJ8046420.1"/>
    <property type="molecule type" value="Genomic_DNA"/>
</dbReference>
<evidence type="ECO:0000256" key="8">
    <source>
        <dbReference type="ARBA" id="ARBA00046147"/>
    </source>
</evidence>
<evidence type="ECO:0000256" key="16">
    <source>
        <dbReference type="ARBA" id="ARBA00048380"/>
    </source>
</evidence>
<comment type="catalytic activity">
    <reaction evidence="9">
        <text>(9Z)-octadecenoate + glycine = N-(9Z-octadecenoyl)glycine + H2O</text>
        <dbReference type="Rhea" id="RHEA:51316"/>
        <dbReference type="ChEBI" id="CHEBI:15377"/>
        <dbReference type="ChEBI" id="CHEBI:30823"/>
        <dbReference type="ChEBI" id="CHEBI:57305"/>
        <dbReference type="ChEBI" id="CHEBI:133992"/>
    </reaction>
    <physiologicalReaction direction="right-to-left" evidence="9">
        <dbReference type="Rhea" id="RHEA:51318"/>
    </physiologicalReaction>
</comment>
<comment type="catalytic activity">
    <reaction evidence="10">
        <text>N-(4Z,7Z,10Z,13Z,16Z,19Z-docosahexaenoyl)-L-phenylalanine + H2O = (4Z,7Z,10Z,13Z,16Z,19Z)-docosahexaenoate + L-phenylalanine</text>
        <dbReference type="Rhea" id="RHEA:64132"/>
        <dbReference type="ChEBI" id="CHEBI:15377"/>
        <dbReference type="ChEBI" id="CHEBI:58095"/>
        <dbReference type="ChEBI" id="CHEBI:77016"/>
        <dbReference type="ChEBI" id="CHEBI:149701"/>
    </reaction>
    <physiologicalReaction direction="left-to-right" evidence="10">
        <dbReference type="Rhea" id="RHEA:64133"/>
    </physiologicalReaction>
</comment>
<dbReference type="GO" id="GO:0046872">
    <property type="term" value="F:metal ion binding"/>
    <property type="evidence" value="ECO:0007669"/>
    <property type="project" value="UniProtKB-KW"/>
</dbReference>
<evidence type="ECO:0000313" key="28">
    <source>
        <dbReference type="EMBL" id="KAJ8046420.1"/>
    </source>
</evidence>
<evidence type="ECO:0000256" key="1">
    <source>
        <dbReference type="ARBA" id="ARBA00004872"/>
    </source>
</evidence>
<comment type="catalytic activity">
    <reaction evidence="24">
        <text>L-phenylalanine + (9Z)-octadecenoate = N-(9Z-octadecenoyl)-L-phenylalanine + H2O</text>
        <dbReference type="Rhea" id="RHEA:51300"/>
        <dbReference type="ChEBI" id="CHEBI:15377"/>
        <dbReference type="ChEBI" id="CHEBI:30823"/>
        <dbReference type="ChEBI" id="CHEBI:58095"/>
        <dbReference type="ChEBI" id="CHEBI:134020"/>
    </reaction>
    <physiologicalReaction direction="left-to-right" evidence="24">
        <dbReference type="Rhea" id="RHEA:51301"/>
    </physiologicalReaction>
    <physiologicalReaction direction="right-to-left" evidence="24">
        <dbReference type="Rhea" id="RHEA:51302"/>
    </physiologicalReaction>
</comment>
<comment type="function">
    <text evidence="8">Secreted enzyme that regulates the endogenous N-fatty acyl amino acid (NAAs) tissue and circulating levels by functioning as a bidirectional NAA synthase/hydrolase. It condenses free fatty acids and free amino acids to generate NAAs and bidirectionally catalyzes the reverse hydrolysis reaction. Some of these NAAs stimulate oxidative metabolism via mitochondrial uncoupling, increasing energy expenditure in a UPC1-independent manner. Thereby, this secreted protein may indirectly regulate whole body energy expenditure. PM20D1 circulates in tight association with both low- and high-density (LDL and HDL,respectively) lipoprotein particles.</text>
</comment>
<comment type="caution">
    <text evidence="28">The sequence shown here is derived from an EMBL/GenBank/DDBJ whole genome shotgun (WGS) entry which is preliminary data.</text>
</comment>
<comment type="catalytic activity">
    <reaction evidence="17">
        <text>N-(5Z,8Z,11Z,14Z)-eicosatetraenoyl-glycine + H2O = (5Z,8Z,11Z,14Z)-eicosatetraenoate + glycine</text>
        <dbReference type="Rhea" id="RHEA:64108"/>
        <dbReference type="ChEBI" id="CHEBI:15377"/>
        <dbReference type="ChEBI" id="CHEBI:32395"/>
        <dbReference type="ChEBI" id="CHEBI:57305"/>
        <dbReference type="ChEBI" id="CHEBI:59002"/>
    </reaction>
    <physiologicalReaction direction="left-to-right" evidence="17">
        <dbReference type="Rhea" id="RHEA:64109"/>
    </physiologicalReaction>
    <physiologicalReaction direction="right-to-left" evidence="17">
        <dbReference type="Rhea" id="RHEA:64110"/>
    </physiologicalReaction>
</comment>
<dbReference type="GO" id="GO:0006629">
    <property type="term" value="P:lipid metabolic process"/>
    <property type="evidence" value="ECO:0007669"/>
    <property type="project" value="UniProtKB-ARBA"/>
</dbReference>
<evidence type="ECO:0000256" key="25">
    <source>
        <dbReference type="ARBA" id="ARBA00049100"/>
    </source>
</evidence>
<dbReference type="GO" id="GO:0005576">
    <property type="term" value="C:extracellular region"/>
    <property type="evidence" value="ECO:0007669"/>
    <property type="project" value="UniProtKB-ARBA"/>
</dbReference>
<dbReference type="Proteomes" id="UP001152320">
    <property type="component" value="Chromosome 2"/>
</dbReference>
<dbReference type="AlphaFoldDB" id="A0A9Q1CK75"/>
<keyword evidence="6" id="KW-0862">Zinc</keyword>
<sequence length="509" mass="56366">MGLLGSLVKLLVVGVSGLVSVMLIRTFTFPSKQPNVGKCSPEDADFIKLTDEMITHFQDAIKIKSISWTIEQMSLPEILEFHKHLEKSFPLIHSSKLVKKEVINTYSLLYTVQASDMSLKPYMLAGHMDVVPVDQQDWDVPPFEGQIVDGFLYGRGTIDNKNTVMGIMEALEFRLKNGILPVRPLYIAFGHDEEVLGMQGAGEIKKVLESRNVQVEFLLDEGTTVVQGVFGGIKTPIALISVAEKGAATVNISVDAVPSGHSSMPGKETNIGVLAKALSRIEENPFPSMFGRGPERSLLEAIATEASFPLKFVLTNLWFFSPVASWMMSLKPSSNALVRTTTAVTMVNGGTKMNVLPPSAWGVVNHRIHPAQSIEEVIEYDHQLIGDDRVKIDRLGLGDILPSPISPHGDDVFGYQVIARSVNQVFPSAIVAPGLMIGNTDTKMYWNLTKQIYRFCPTFMLPSDLPRFHGINERMSLENYQQTINVYYHVMVNADSKDLSHKHSHSEDL</sequence>
<evidence type="ECO:0000256" key="23">
    <source>
        <dbReference type="ARBA" id="ARBA00048840"/>
    </source>
</evidence>
<comment type="pathway">
    <text evidence="7">Amino-acid metabolism.</text>
</comment>
<dbReference type="PANTHER" id="PTHR45962">
    <property type="entry name" value="N-FATTY-ACYL-AMINO ACID SYNTHASE/HYDROLASE PM20D1"/>
    <property type="match status" value="1"/>
</dbReference>
<evidence type="ECO:0000256" key="2">
    <source>
        <dbReference type="ARBA" id="ARBA00006247"/>
    </source>
</evidence>
<dbReference type="InterPro" id="IPR036264">
    <property type="entry name" value="Bact_exopeptidase_dim_dom"/>
</dbReference>
<evidence type="ECO:0000256" key="19">
    <source>
        <dbReference type="ARBA" id="ARBA00048597"/>
    </source>
</evidence>
<comment type="catalytic activity">
    <reaction evidence="25">
        <text>N-(5Z,8Z,11Z,14Z-eicosatetraenoyl)-L-serine + H2O = (5Z,8Z,11Z,14Z)-eicosatetraenoate + L-serine</text>
        <dbReference type="Rhea" id="RHEA:64116"/>
        <dbReference type="ChEBI" id="CHEBI:15377"/>
        <dbReference type="ChEBI" id="CHEBI:32395"/>
        <dbReference type="ChEBI" id="CHEBI:33384"/>
        <dbReference type="ChEBI" id="CHEBI:149697"/>
    </reaction>
    <physiologicalReaction direction="left-to-right" evidence="25">
        <dbReference type="Rhea" id="RHEA:64117"/>
    </physiologicalReaction>
    <physiologicalReaction direction="right-to-left" evidence="25">
        <dbReference type="Rhea" id="RHEA:64118"/>
    </physiologicalReaction>
</comment>
<evidence type="ECO:0000259" key="27">
    <source>
        <dbReference type="Pfam" id="PF07687"/>
    </source>
</evidence>
<dbReference type="GO" id="GO:0006508">
    <property type="term" value="P:proteolysis"/>
    <property type="evidence" value="ECO:0007669"/>
    <property type="project" value="UniProtKB-KW"/>
</dbReference>
<dbReference type="GO" id="GO:0043605">
    <property type="term" value="P:amide catabolic process"/>
    <property type="evidence" value="ECO:0007669"/>
    <property type="project" value="UniProtKB-ARBA"/>
</dbReference>
<comment type="catalytic activity">
    <reaction evidence="15">
        <text>N-(9Z-octadecenoyl)-L-methionine + H2O = (9Z)-octadecenoate + L-methionine</text>
        <dbReference type="Rhea" id="RHEA:64144"/>
        <dbReference type="ChEBI" id="CHEBI:15377"/>
        <dbReference type="ChEBI" id="CHEBI:30823"/>
        <dbReference type="ChEBI" id="CHEBI:57844"/>
        <dbReference type="ChEBI" id="CHEBI:149732"/>
    </reaction>
    <physiologicalReaction direction="left-to-right" evidence="15">
        <dbReference type="Rhea" id="RHEA:64145"/>
    </physiologicalReaction>
</comment>
<evidence type="ECO:0000256" key="20">
    <source>
        <dbReference type="ARBA" id="ARBA00048729"/>
    </source>
</evidence>
<protein>
    <submittedName>
        <fullName evidence="28">N-fatty-acyl-amino acid synthase/hydrolase PM20D1.2</fullName>
    </submittedName>
</protein>
<dbReference type="SUPFAM" id="SSF55031">
    <property type="entry name" value="Bacterial exopeptidase dimerisation domain"/>
    <property type="match status" value="1"/>
</dbReference>
<evidence type="ECO:0000256" key="26">
    <source>
        <dbReference type="ARBA" id="ARBA00049457"/>
    </source>
</evidence>
<evidence type="ECO:0000256" key="14">
    <source>
        <dbReference type="ARBA" id="ARBA00047879"/>
    </source>
</evidence>
<evidence type="ECO:0000256" key="3">
    <source>
        <dbReference type="ARBA" id="ARBA00022670"/>
    </source>
</evidence>
<comment type="catalytic activity">
    <reaction evidence="22">
        <text>N-(9Z-octadecenoyl)-L-leucine + H2O = L-leucine + (9Z)-octadecenoate</text>
        <dbReference type="Rhea" id="RHEA:51360"/>
        <dbReference type="ChEBI" id="CHEBI:15377"/>
        <dbReference type="ChEBI" id="CHEBI:30823"/>
        <dbReference type="ChEBI" id="CHEBI:57427"/>
        <dbReference type="ChEBI" id="CHEBI:134035"/>
    </reaction>
    <physiologicalReaction direction="left-to-right" evidence="22">
        <dbReference type="Rhea" id="RHEA:51361"/>
    </physiologicalReaction>
    <physiologicalReaction direction="right-to-left" evidence="22">
        <dbReference type="Rhea" id="RHEA:51362"/>
    </physiologicalReaction>
</comment>
<evidence type="ECO:0000256" key="4">
    <source>
        <dbReference type="ARBA" id="ARBA00022723"/>
    </source>
</evidence>
<dbReference type="Pfam" id="PF01546">
    <property type="entry name" value="Peptidase_M20"/>
    <property type="match status" value="1"/>
</dbReference>
<keyword evidence="29" id="KW-1185">Reference proteome</keyword>
<keyword evidence="3" id="KW-0645">Protease</keyword>
<evidence type="ECO:0000256" key="6">
    <source>
        <dbReference type="ARBA" id="ARBA00022833"/>
    </source>
</evidence>
<evidence type="ECO:0000256" key="11">
    <source>
        <dbReference type="ARBA" id="ARBA00047723"/>
    </source>
</evidence>
<proteinExistence type="inferred from homology"/>
<comment type="catalytic activity">
    <reaction evidence="19">
        <text>N-(9Z-octadecenoyl)-L-serine + H2O = L-serine + (9Z)-octadecenoate</text>
        <dbReference type="Rhea" id="RHEA:51352"/>
        <dbReference type="ChEBI" id="CHEBI:15377"/>
        <dbReference type="ChEBI" id="CHEBI:30823"/>
        <dbReference type="ChEBI" id="CHEBI:33384"/>
        <dbReference type="ChEBI" id="CHEBI:134031"/>
    </reaction>
    <physiologicalReaction direction="left-to-right" evidence="19">
        <dbReference type="Rhea" id="RHEA:51353"/>
    </physiologicalReaction>
</comment>
<evidence type="ECO:0000256" key="13">
    <source>
        <dbReference type="ARBA" id="ARBA00047874"/>
    </source>
</evidence>
<comment type="catalytic activity">
    <reaction evidence="13">
        <text>(5Z,8Z,11Z,14Z)-eicosatetraenoate + L-phenylalanine = N-(5Z,8Z,11Z,14Z-eicosatetraenoyl)-L-phenylalanine + H2O</text>
        <dbReference type="Rhea" id="RHEA:51312"/>
        <dbReference type="ChEBI" id="CHEBI:15377"/>
        <dbReference type="ChEBI" id="CHEBI:32395"/>
        <dbReference type="ChEBI" id="CHEBI:58095"/>
        <dbReference type="ChEBI" id="CHEBI:134022"/>
    </reaction>
    <physiologicalReaction direction="left-to-right" evidence="13">
        <dbReference type="Rhea" id="RHEA:51313"/>
    </physiologicalReaction>
    <physiologicalReaction direction="right-to-left" evidence="13">
        <dbReference type="Rhea" id="RHEA:51314"/>
    </physiologicalReaction>
</comment>
<comment type="catalytic activity">
    <reaction evidence="16">
        <text>N-(9Z-octadecenoyl)-L-asparagine + H2O = L-asparagine + (9Z)-octadecenoate</text>
        <dbReference type="Rhea" id="RHEA:64136"/>
        <dbReference type="ChEBI" id="CHEBI:15377"/>
        <dbReference type="ChEBI" id="CHEBI:30823"/>
        <dbReference type="ChEBI" id="CHEBI:58048"/>
        <dbReference type="ChEBI" id="CHEBI:149730"/>
    </reaction>
    <physiologicalReaction direction="left-to-right" evidence="16">
        <dbReference type="Rhea" id="RHEA:64137"/>
    </physiologicalReaction>
</comment>
<gene>
    <name evidence="28" type="ORF">HOLleu_05083</name>
</gene>
<dbReference type="PANTHER" id="PTHR45962:SF1">
    <property type="entry name" value="N-FATTY-ACYL-AMINO ACID SYNTHASE_HYDROLASE PM20D1"/>
    <property type="match status" value="1"/>
</dbReference>
<evidence type="ECO:0000256" key="5">
    <source>
        <dbReference type="ARBA" id="ARBA00022801"/>
    </source>
</evidence>
<dbReference type="Pfam" id="PF07687">
    <property type="entry name" value="M20_dimer"/>
    <property type="match status" value="1"/>
</dbReference>
<dbReference type="GO" id="GO:0004046">
    <property type="term" value="F:aminoacylase activity"/>
    <property type="evidence" value="ECO:0007669"/>
    <property type="project" value="UniProtKB-EC"/>
</dbReference>
<accession>A0A9Q1CK75</accession>
<comment type="catalytic activity">
    <reaction evidence="23">
        <text>an N-acyl-aromatic L-alpha-amino acid + H2O = an aromatic L-alpha-amino acid + a carboxylate</text>
        <dbReference type="Rhea" id="RHEA:54184"/>
        <dbReference type="ChEBI" id="CHEBI:15377"/>
        <dbReference type="ChEBI" id="CHEBI:29067"/>
        <dbReference type="ChEBI" id="CHEBI:84824"/>
        <dbReference type="ChEBI" id="CHEBI:138093"/>
        <dbReference type="EC" id="3.5.1.114"/>
    </reaction>
    <physiologicalReaction direction="left-to-right" evidence="23">
        <dbReference type="Rhea" id="RHEA:54185"/>
    </physiologicalReaction>
    <physiologicalReaction direction="right-to-left" evidence="23">
        <dbReference type="Rhea" id="RHEA:54186"/>
    </physiologicalReaction>
</comment>
<dbReference type="GO" id="GO:0043604">
    <property type="term" value="P:amide biosynthetic process"/>
    <property type="evidence" value="ECO:0007669"/>
    <property type="project" value="TreeGrafter"/>
</dbReference>
<evidence type="ECO:0000256" key="22">
    <source>
        <dbReference type="ARBA" id="ARBA00048827"/>
    </source>
</evidence>
<name>A0A9Q1CK75_HOLLE</name>
<dbReference type="OrthoDB" id="3064516at2759"/>
<dbReference type="Gene3D" id="3.40.630.10">
    <property type="entry name" value="Zn peptidases"/>
    <property type="match status" value="1"/>
</dbReference>
<comment type="catalytic activity">
    <reaction evidence="14">
        <text>N-hexadecanoyl-L-phenylalanine + H2O = hexadecanoate + L-phenylalanine</text>
        <dbReference type="Rhea" id="RHEA:64124"/>
        <dbReference type="ChEBI" id="CHEBI:7896"/>
        <dbReference type="ChEBI" id="CHEBI:15377"/>
        <dbReference type="ChEBI" id="CHEBI:58095"/>
        <dbReference type="ChEBI" id="CHEBI:149699"/>
    </reaction>
    <physiologicalReaction direction="left-to-right" evidence="14">
        <dbReference type="Rhea" id="RHEA:64125"/>
    </physiologicalReaction>
</comment>
<comment type="catalytic activity">
    <reaction evidence="21">
        <text>N-(9Z-octadecenoyl)-L-tryptophan + H2O = L-tryptophan + (9Z)-octadecenoate</text>
        <dbReference type="Rhea" id="RHEA:64176"/>
        <dbReference type="ChEBI" id="CHEBI:15377"/>
        <dbReference type="ChEBI" id="CHEBI:30823"/>
        <dbReference type="ChEBI" id="CHEBI:57912"/>
        <dbReference type="ChEBI" id="CHEBI:149733"/>
    </reaction>
    <physiologicalReaction direction="left-to-right" evidence="21">
        <dbReference type="Rhea" id="RHEA:64177"/>
    </physiologicalReaction>
</comment>
<dbReference type="Gene3D" id="3.30.70.360">
    <property type="match status" value="1"/>
</dbReference>
<comment type="catalytic activity">
    <reaction evidence="20">
        <text>N-(9Z-octadecenoyl)-L-glutamine + H2O = L-glutamine + (9Z)-octadecenoate</text>
        <dbReference type="Rhea" id="RHEA:51356"/>
        <dbReference type="ChEBI" id="CHEBI:15377"/>
        <dbReference type="ChEBI" id="CHEBI:30823"/>
        <dbReference type="ChEBI" id="CHEBI:58359"/>
        <dbReference type="ChEBI" id="CHEBI:134033"/>
    </reaction>
    <physiologicalReaction direction="left-to-right" evidence="20">
        <dbReference type="Rhea" id="RHEA:51357"/>
    </physiologicalReaction>
</comment>
<dbReference type="InterPro" id="IPR011650">
    <property type="entry name" value="Peptidase_M20_dimer"/>
</dbReference>
<evidence type="ECO:0000256" key="18">
    <source>
        <dbReference type="ARBA" id="ARBA00048579"/>
    </source>
</evidence>
<dbReference type="CDD" id="cd05674">
    <property type="entry name" value="M20_yscS"/>
    <property type="match status" value="1"/>
</dbReference>
<evidence type="ECO:0000256" key="21">
    <source>
        <dbReference type="ARBA" id="ARBA00048822"/>
    </source>
</evidence>
<dbReference type="FunFam" id="3.40.630.10:FF:000027">
    <property type="entry name" value="N-fatty-acyl-amino acid synthase/hydrolase PM20D1"/>
    <property type="match status" value="1"/>
</dbReference>
<reference evidence="28" key="1">
    <citation type="submission" date="2021-10" db="EMBL/GenBank/DDBJ databases">
        <title>Tropical sea cucumber genome reveals ecological adaptation and Cuvierian tubules defense mechanism.</title>
        <authorList>
            <person name="Chen T."/>
        </authorList>
    </citation>
    <scope>NUCLEOTIDE SEQUENCE</scope>
    <source>
        <strain evidence="28">Nanhai2018</strain>
        <tissue evidence="28">Muscle</tissue>
    </source>
</reference>
<evidence type="ECO:0000256" key="10">
    <source>
        <dbReference type="ARBA" id="ARBA00047567"/>
    </source>
</evidence>
<comment type="similarity">
    <text evidence="2">Belongs to the peptidase M20A family.</text>
</comment>
<evidence type="ECO:0000256" key="9">
    <source>
        <dbReference type="ARBA" id="ARBA00047450"/>
    </source>
</evidence>
<evidence type="ECO:0000256" key="12">
    <source>
        <dbReference type="ARBA" id="ARBA00047866"/>
    </source>
</evidence>
<dbReference type="FunFam" id="1.10.150.900:FF:000003">
    <property type="entry name" value="N-fatty-acyl-amino acid synthase/hydrolase PM20D1"/>
    <property type="match status" value="1"/>
</dbReference>
<dbReference type="InterPro" id="IPR002933">
    <property type="entry name" value="Peptidase_M20"/>
</dbReference>
<comment type="catalytic activity">
    <reaction evidence="12">
        <text>N-(9Z-octadecenoyl)-L-tyrosine + H2O = L-tyrosine + (9Z)-octadecenoate</text>
        <dbReference type="Rhea" id="RHEA:64184"/>
        <dbReference type="ChEBI" id="CHEBI:15377"/>
        <dbReference type="ChEBI" id="CHEBI:30823"/>
        <dbReference type="ChEBI" id="CHEBI:58315"/>
        <dbReference type="ChEBI" id="CHEBI:149734"/>
    </reaction>
    <physiologicalReaction direction="left-to-right" evidence="12">
        <dbReference type="Rhea" id="RHEA:64185"/>
    </physiologicalReaction>
</comment>
<evidence type="ECO:0000256" key="24">
    <source>
        <dbReference type="ARBA" id="ARBA00048879"/>
    </source>
</evidence>
<keyword evidence="5" id="KW-0378">Hydrolase</keyword>
<evidence type="ECO:0000256" key="17">
    <source>
        <dbReference type="ARBA" id="ARBA00048402"/>
    </source>
</evidence>
<evidence type="ECO:0000313" key="29">
    <source>
        <dbReference type="Proteomes" id="UP001152320"/>
    </source>
</evidence>
<feature type="domain" description="Peptidase M20 dimerisation" evidence="27">
    <location>
        <begin position="242"/>
        <end position="380"/>
    </location>
</feature>
<comment type="catalytic activity">
    <reaction evidence="11">
        <text>N-octadecanoyl-L-phenylalanine + H2O = octadecanoate + L-phenylalanine</text>
        <dbReference type="Rhea" id="RHEA:64128"/>
        <dbReference type="ChEBI" id="CHEBI:15377"/>
        <dbReference type="ChEBI" id="CHEBI:25629"/>
        <dbReference type="ChEBI" id="CHEBI:58095"/>
        <dbReference type="ChEBI" id="CHEBI:149700"/>
    </reaction>
    <physiologicalReaction direction="left-to-right" evidence="11">
        <dbReference type="Rhea" id="RHEA:64129"/>
    </physiologicalReaction>
</comment>
<dbReference type="SUPFAM" id="SSF53187">
    <property type="entry name" value="Zn-dependent exopeptidases"/>
    <property type="match status" value="1"/>
</dbReference>
<keyword evidence="4" id="KW-0479">Metal-binding</keyword>
<comment type="catalytic activity">
    <reaction evidence="26">
        <text>N-(9Z-octadecenoyl)-L-lysine + H2O = L-lysine + (9Z)-octadecenoate</text>
        <dbReference type="Rhea" id="RHEA:64192"/>
        <dbReference type="ChEBI" id="CHEBI:15377"/>
        <dbReference type="ChEBI" id="CHEBI:30823"/>
        <dbReference type="ChEBI" id="CHEBI:32551"/>
        <dbReference type="ChEBI" id="CHEBI:149731"/>
    </reaction>
    <physiologicalReaction direction="left-to-right" evidence="26">
        <dbReference type="Rhea" id="RHEA:64193"/>
    </physiologicalReaction>
</comment>